<dbReference type="AlphaFoldDB" id="A0A6L6JBS7"/>
<dbReference type="OrthoDB" id="9775905at2"/>
<dbReference type="RefSeq" id="WP_155096955.1">
    <property type="nucleotide sequence ID" value="NZ_WMIE01000017.1"/>
</dbReference>
<dbReference type="Proteomes" id="UP000478183">
    <property type="component" value="Unassembled WGS sequence"/>
</dbReference>
<sequence length="323" mass="34840">MRFATLPDGTRDGRLHLVSRDNARCIPAEGVQTLLALIEDWETHAPALQAQYNVLNAGGGTAFDPTTALAPLPRTWQWLDGSAYDSHGELMQKVFGLDPNPKGRPLMYQGMSDRFYSGTDDIPLPSTDDGIDFEGEFGVICDAVPMGADAAIAASHIRLLVQINDWSLRAIAPIEMKTGFGWVQAKPACSVAPVAVTPDELGPAWRDASIDLPLEVKLNGETFGRAEGHAMSYGFDELVAHAARTRDLVAGTVIGSGTVSNENYREIGSSCIAERRAIELLDEGAPRTPYLSFGDRVAMECRSREGAPIFGRLDQIVVKGGRA</sequence>
<gene>
    <name evidence="3" type="ORF">GL286_17955</name>
</gene>
<protein>
    <submittedName>
        <fullName evidence="3">Fumarylacetoacetate hydrolase</fullName>
    </submittedName>
</protein>
<feature type="domain" description="Fumarylacetoacetase-like C-terminal" evidence="1">
    <location>
        <begin position="79"/>
        <end position="305"/>
    </location>
</feature>
<dbReference type="PANTHER" id="PTHR43211">
    <property type="entry name" value="FUMARYLACETOACETATE HYDROLASE"/>
    <property type="match status" value="1"/>
</dbReference>
<feature type="domain" description="Fumarylacetoacetase N-terminal" evidence="2">
    <location>
        <begin position="1"/>
        <end position="74"/>
    </location>
</feature>
<evidence type="ECO:0000259" key="2">
    <source>
        <dbReference type="Pfam" id="PF18288"/>
    </source>
</evidence>
<keyword evidence="3" id="KW-0378">Hydrolase</keyword>
<dbReference type="GO" id="GO:0016787">
    <property type="term" value="F:hydrolase activity"/>
    <property type="evidence" value="ECO:0007669"/>
    <property type="project" value="UniProtKB-KW"/>
</dbReference>
<dbReference type="PANTHER" id="PTHR43211:SF1">
    <property type="entry name" value="BLL6422 PROTEIN"/>
    <property type="match status" value="1"/>
</dbReference>
<dbReference type="SUPFAM" id="SSF56529">
    <property type="entry name" value="FAH"/>
    <property type="match status" value="1"/>
</dbReference>
<dbReference type="Gene3D" id="3.90.850.10">
    <property type="entry name" value="Fumarylacetoacetase-like, C-terminal domain"/>
    <property type="match status" value="1"/>
</dbReference>
<reference evidence="3 4" key="1">
    <citation type="submission" date="2019-11" db="EMBL/GenBank/DDBJ databases">
        <authorList>
            <person name="Dong K."/>
        </authorList>
    </citation>
    <scope>NUCLEOTIDE SEQUENCE [LARGE SCALE GENOMIC DNA]</scope>
    <source>
        <strain evidence="3 4">NBRC 111993</strain>
    </source>
</reference>
<dbReference type="InterPro" id="IPR011234">
    <property type="entry name" value="Fumarylacetoacetase-like_C"/>
</dbReference>
<evidence type="ECO:0000313" key="3">
    <source>
        <dbReference type="EMBL" id="MTH79602.1"/>
    </source>
</evidence>
<dbReference type="EMBL" id="WMIE01000017">
    <property type="protein sequence ID" value="MTH79602.1"/>
    <property type="molecule type" value="Genomic_DNA"/>
</dbReference>
<dbReference type="InterPro" id="IPR041072">
    <property type="entry name" value="FAA_hydro_N"/>
</dbReference>
<comment type="caution">
    <text evidence="3">The sequence shown here is derived from an EMBL/GenBank/DDBJ whole genome shotgun (WGS) entry which is preliminary data.</text>
</comment>
<keyword evidence="4" id="KW-1185">Reference proteome</keyword>
<dbReference type="Pfam" id="PF01557">
    <property type="entry name" value="FAA_hydrolase"/>
    <property type="match status" value="1"/>
</dbReference>
<organism evidence="3 4">
    <name type="scientific">Paracoccus aestuariivivens</name>
    <dbReference type="NCBI Taxonomy" id="1820333"/>
    <lineage>
        <taxon>Bacteria</taxon>
        <taxon>Pseudomonadati</taxon>
        <taxon>Pseudomonadota</taxon>
        <taxon>Alphaproteobacteria</taxon>
        <taxon>Rhodobacterales</taxon>
        <taxon>Paracoccaceae</taxon>
        <taxon>Paracoccus</taxon>
    </lineage>
</organism>
<dbReference type="InterPro" id="IPR036663">
    <property type="entry name" value="Fumarylacetoacetase_C_sf"/>
</dbReference>
<dbReference type="Pfam" id="PF18288">
    <property type="entry name" value="FAA_hydro_N_2"/>
    <property type="match status" value="1"/>
</dbReference>
<name>A0A6L6JBS7_9RHOB</name>
<accession>A0A6L6JBS7</accession>
<evidence type="ECO:0000313" key="4">
    <source>
        <dbReference type="Proteomes" id="UP000478183"/>
    </source>
</evidence>
<proteinExistence type="predicted"/>
<evidence type="ECO:0000259" key="1">
    <source>
        <dbReference type="Pfam" id="PF01557"/>
    </source>
</evidence>